<dbReference type="PANTHER" id="PTHR48082:SF2">
    <property type="entry name" value="ATP SYNTHASE SUBUNIT ALPHA, MITOCHONDRIAL"/>
    <property type="match status" value="1"/>
</dbReference>
<evidence type="ECO:0000313" key="9">
    <source>
        <dbReference type="EMBL" id="RZC67094.1"/>
    </source>
</evidence>
<reference evidence="9 10" key="1">
    <citation type="journal article" date="2018" name="Science">
        <title>The opium poppy genome and morphinan production.</title>
        <authorList>
            <person name="Guo L."/>
            <person name="Winzer T."/>
            <person name="Yang X."/>
            <person name="Li Y."/>
            <person name="Ning Z."/>
            <person name="He Z."/>
            <person name="Teodor R."/>
            <person name="Lu Y."/>
            <person name="Bowser T.A."/>
            <person name="Graham I.A."/>
            <person name="Ye K."/>
        </authorList>
    </citation>
    <scope>NUCLEOTIDE SEQUENCE [LARGE SCALE GENOMIC DNA]</scope>
    <source>
        <strain evidence="10">cv. HN1</strain>
        <tissue evidence="9">Leaves</tissue>
    </source>
</reference>
<dbReference type="InterPro" id="IPR038376">
    <property type="entry name" value="ATP_synth_asu_C_sf"/>
</dbReference>
<evidence type="ECO:0000259" key="8">
    <source>
        <dbReference type="Pfam" id="PF00306"/>
    </source>
</evidence>
<dbReference type="GO" id="GO:0046933">
    <property type="term" value="F:proton-transporting ATP synthase activity, rotational mechanism"/>
    <property type="evidence" value="ECO:0007669"/>
    <property type="project" value="InterPro"/>
</dbReference>
<dbReference type="InterPro" id="IPR000793">
    <property type="entry name" value="ATP_synth_asu_C"/>
</dbReference>
<dbReference type="GO" id="GO:0005524">
    <property type="term" value="F:ATP binding"/>
    <property type="evidence" value="ECO:0007669"/>
    <property type="project" value="UniProtKB-KW"/>
</dbReference>
<gene>
    <name evidence="9" type="ORF">C5167_010807</name>
</gene>
<dbReference type="CDD" id="cd18113">
    <property type="entry name" value="ATP-synt_F1_alpha_C"/>
    <property type="match status" value="1"/>
</dbReference>
<keyword evidence="4" id="KW-0406">Ion transport</keyword>
<evidence type="ECO:0000256" key="4">
    <source>
        <dbReference type="ARBA" id="ARBA00023065"/>
    </source>
</evidence>
<dbReference type="InterPro" id="IPR005294">
    <property type="entry name" value="ATP_synth_F1_asu"/>
</dbReference>
<dbReference type="Proteomes" id="UP000316621">
    <property type="component" value="Chromosome 6"/>
</dbReference>
<dbReference type="Gene3D" id="1.20.150.20">
    <property type="entry name" value="ATP synthase alpha/beta chain, C-terminal domain"/>
    <property type="match status" value="1"/>
</dbReference>
<evidence type="ECO:0000256" key="1">
    <source>
        <dbReference type="ARBA" id="ARBA00022448"/>
    </source>
</evidence>
<dbReference type="PANTHER" id="PTHR48082">
    <property type="entry name" value="ATP SYNTHASE SUBUNIT ALPHA, MITOCHONDRIAL"/>
    <property type="match status" value="1"/>
</dbReference>
<keyword evidence="3" id="KW-0067">ATP-binding</keyword>
<evidence type="ECO:0000256" key="3">
    <source>
        <dbReference type="ARBA" id="ARBA00022840"/>
    </source>
</evidence>
<keyword evidence="10" id="KW-1185">Reference proteome</keyword>
<dbReference type="Pfam" id="PF00306">
    <property type="entry name" value="ATP-synt_ab_C"/>
    <property type="match status" value="1"/>
</dbReference>
<evidence type="ECO:0000313" key="10">
    <source>
        <dbReference type="Proteomes" id="UP000316621"/>
    </source>
</evidence>
<dbReference type="Gramene" id="RZC67094">
    <property type="protein sequence ID" value="RZC67094"/>
    <property type="gene ID" value="C5167_010807"/>
</dbReference>
<dbReference type="AlphaFoldDB" id="A0A4Y7K185"/>
<keyword evidence="1" id="KW-0813">Transport</keyword>
<dbReference type="STRING" id="3469.A0A4Y7K185"/>
<keyword evidence="2" id="KW-0547">Nucleotide-binding</keyword>
<evidence type="ECO:0000256" key="5">
    <source>
        <dbReference type="ARBA" id="ARBA00023136"/>
    </source>
</evidence>
<organism evidence="9 10">
    <name type="scientific">Papaver somniferum</name>
    <name type="common">Opium poppy</name>
    <dbReference type="NCBI Taxonomy" id="3469"/>
    <lineage>
        <taxon>Eukaryota</taxon>
        <taxon>Viridiplantae</taxon>
        <taxon>Streptophyta</taxon>
        <taxon>Embryophyta</taxon>
        <taxon>Tracheophyta</taxon>
        <taxon>Spermatophyta</taxon>
        <taxon>Magnoliopsida</taxon>
        <taxon>Ranunculales</taxon>
        <taxon>Papaveraceae</taxon>
        <taxon>Papaveroideae</taxon>
        <taxon>Papaver</taxon>
    </lineage>
</organism>
<dbReference type="GO" id="GO:0045259">
    <property type="term" value="C:proton-transporting ATP synthase complex"/>
    <property type="evidence" value="ECO:0007669"/>
    <property type="project" value="UniProtKB-KW"/>
</dbReference>
<proteinExistence type="predicted"/>
<dbReference type="EMBL" id="CM010720">
    <property type="protein sequence ID" value="RZC67094.1"/>
    <property type="molecule type" value="Genomic_DNA"/>
</dbReference>
<evidence type="ECO:0000256" key="6">
    <source>
        <dbReference type="ARBA" id="ARBA00023196"/>
    </source>
</evidence>
<feature type="domain" description="ATP synthase alpha subunit C-terminal" evidence="8">
    <location>
        <begin position="1"/>
        <end position="121"/>
    </location>
</feature>
<evidence type="ECO:0000256" key="2">
    <source>
        <dbReference type="ARBA" id="ARBA00022741"/>
    </source>
</evidence>
<dbReference type="SUPFAM" id="SSF47917">
    <property type="entry name" value="C-terminal domain of alpha and beta subunits of F1 ATP synthase"/>
    <property type="match status" value="1"/>
</dbReference>
<keyword evidence="6" id="KW-0139">CF(1)</keyword>
<dbReference type="FunFam" id="1.20.150.20:FF:000001">
    <property type="entry name" value="ATP synthase subunit alpha"/>
    <property type="match status" value="1"/>
</dbReference>
<evidence type="ECO:0000256" key="7">
    <source>
        <dbReference type="ARBA" id="ARBA00023310"/>
    </source>
</evidence>
<accession>A0A4Y7K185</accession>
<dbReference type="GO" id="GO:0043531">
    <property type="term" value="F:ADP binding"/>
    <property type="evidence" value="ECO:0007669"/>
    <property type="project" value="TreeGrafter"/>
</dbReference>
<name>A0A4Y7K185_PAPSO</name>
<keyword evidence="7" id="KW-0066">ATP synthesis</keyword>
<keyword evidence="5" id="KW-0472">Membrane</keyword>
<dbReference type="OMA" id="MERFYFR"/>
<sequence>MKQVAGKLKLELAQFAELEAFAQFASDLDNATQNQLARGQLLRELLKQAQSAPLTVEEHVMTIYTGTNGYLGSLEIDQVKKFLVQLRTYLKTNKPQLQEIISSTKKFPEEAEVLLKEAIKEQMERFYFRNKHKEVDYS</sequence>
<protein>
    <recommendedName>
        <fullName evidence="8">ATP synthase alpha subunit C-terminal domain-containing protein</fullName>
    </recommendedName>
</protein>